<proteinExistence type="predicted"/>
<feature type="transmembrane region" description="Helical" evidence="1">
    <location>
        <begin position="67"/>
        <end position="98"/>
    </location>
</feature>
<keyword evidence="1" id="KW-0472">Membrane</keyword>
<evidence type="ECO:0000256" key="1">
    <source>
        <dbReference type="SAM" id="Phobius"/>
    </source>
</evidence>
<protein>
    <recommendedName>
        <fullName evidence="4">DUF4190 domain-containing protein</fullName>
    </recommendedName>
</protein>
<dbReference type="EnsemblMetazoa" id="XM_011404729.1">
    <property type="protein sequence ID" value="XP_011403031.1"/>
    <property type="gene ID" value="LOC105312238"/>
</dbReference>
<dbReference type="PANTHER" id="PTHR14948:SF46">
    <property type="entry name" value="DISPANIN SUBFAMILY A MEMBER 2B-LIKE-RELATED"/>
    <property type="match status" value="1"/>
</dbReference>
<gene>
    <name evidence="2" type="primary">105312238</name>
</gene>
<dbReference type="KEGG" id="aqu:105312238"/>
<evidence type="ECO:0000313" key="2">
    <source>
        <dbReference type="EnsemblMetazoa" id="Aqu2.1.35738_001"/>
    </source>
</evidence>
<sequence length="166" mass="18178">MSQNQSLLYNSSPPPYNPQYDPAGKGPPAYSYQAIPYGAPNNHAVIVTTQPTATPVVYHSYGTNDHFLILSIVMTFLCFICGTWCALFCTVPAIIFAINAQDAALHGDMIGMARNRRIAAILNLLGLITFMIVMVIMIIAVVSVNVSIASSCYSYYDSYSGYYYTC</sequence>
<dbReference type="InterPro" id="IPR051423">
    <property type="entry name" value="CD225/Dispanin"/>
</dbReference>
<dbReference type="GO" id="GO:0016020">
    <property type="term" value="C:membrane"/>
    <property type="evidence" value="ECO:0007669"/>
    <property type="project" value="TreeGrafter"/>
</dbReference>
<dbReference type="EnsemblMetazoa" id="Aqu2.1.35738_001">
    <property type="protein sequence ID" value="Aqu2.1.35738_001"/>
    <property type="gene ID" value="Aqu2.1.35738"/>
</dbReference>
<organism evidence="2">
    <name type="scientific">Amphimedon queenslandica</name>
    <name type="common">Sponge</name>
    <dbReference type="NCBI Taxonomy" id="400682"/>
    <lineage>
        <taxon>Eukaryota</taxon>
        <taxon>Metazoa</taxon>
        <taxon>Porifera</taxon>
        <taxon>Demospongiae</taxon>
        <taxon>Heteroscleromorpha</taxon>
        <taxon>Haplosclerida</taxon>
        <taxon>Niphatidae</taxon>
        <taxon>Amphimedon</taxon>
    </lineage>
</organism>
<dbReference type="Proteomes" id="UP000007879">
    <property type="component" value="Unassembled WGS sequence"/>
</dbReference>
<dbReference type="InParanoid" id="A0A1X7V6X2"/>
<keyword evidence="1" id="KW-1133">Transmembrane helix</keyword>
<evidence type="ECO:0008006" key="4">
    <source>
        <dbReference type="Google" id="ProtNLM"/>
    </source>
</evidence>
<evidence type="ECO:0000313" key="3">
    <source>
        <dbReference type="Proteomes" id="UP000007879"/>
    </source>
</evidence>
<keyword evidence="3" id="KW-1185">Reference proteome</keyword>
<feature type="transmembrane region" description="Helical" evidence="1">
    <location>
        <begin position="118"/>
        <end position="142"/>
    </location>
</feature>
<accession>A0A1X7V6X2</accession>
<dbReference type="AlphaFoldDB" id="A0A1X7V6X2"/>
<dbReference type="PANTHER" id="PTHR14948">
    <property type="entry name" value="NG5"/>
    <property type="match status" value="1"/>
</dbReference>
<name>A0A1X7V6X2_AMPQE</name>
<keyword evidence="1" id="KW-0812">Transmembrane</keyword>
<reference evidence="3" key="1">
    <citation type="journal article" date="2010" name="Nature">
        <title>The Amphimedon queenslandica genome and the evolution of animal complexity.</title>
        <authorList>
            <person name="Srivastava M."/>
            <person name="Simakov O."/>
            <person name="Chapman J."/>
            <person name="Fahey B."/>
            <person name="Gauthier M.E."/>
            <person name="Mitros T."/>
            <person name="Richards G.S."/>
            <person name="Conaco C."/>
            <person name="Dacre M."/>
            <person name="Hellsten U."/>
            <person name="Larroux C."/>
            <person name="Putnam N.H."/>
            <person name="Stanke M."/>
            <person name="Adamska M."/>
            <person name="Darling A."/>
            <person name="Degnan S.M."/>
            <person name="Oakley T.H."/>
            <person name="Plachetzki D.C."/>
            <person name="Zhai Y."/>
            <person name="Adamski M."/>
            <person name="Calcino A."/>
            <person name="Cummins S.F."/>
            <person name="Goodstein D.M."/>
            <person name="Harris C."/>
            <person name="Jackson D.J."/>
            <person name="Leys S.P."/>
            <person name="Shu S."/>
            <person name="Woodcroft B.J."/>
            <person name="Vervoort M."/>
            <person name="Kosik K.S."/>
            <person name="Manning G."/>
            <person name="Degnan B.M."/>
            <person name="Rokhsar D.S."/>
        </authorList>
    </citation>
    <scope>NUCLEOTIDE SEQUENCE [LARGE SCALE GENOMIC DNA]</scope>
</reference>
<reference evidence="2" key="2">
    <citation type="submission" date="2017-05" db="UniProtKB">
        <authorList>
            <consortium name="EnsemblMetazoa"/>
        </authorList>
    </citation>
    <scope>IDENTIFICATION</scope>
</reference>